<dbReference type="CDD" id="cd16521">
    <property type="entry name" value="RING-HC_MKRN"/>
    <property type="match status" value="1"/>
</dbReference>
<dbReference type="SUPFAM" id="SSF90229">
    <property type="entry name" value="CCCH zinc finger"/>
    <property type="match status" value="2"/>
</dbReference>
<feature type="region of interest" description="Disordered" evidence="7">
    <location>
        <begin position="152"/>
        <end position="194"/>
    </location>
</feature>
<reference evidence="10 11" key="1">
    <citation type="journal article" date="2023" name="Commun. Biol.">
        <title>Reorganization of the ancestral sex-determining regions during the evolution of trioecy in Pleodorina starrii.</title>
        <authorList>
            <person name="Takahashi K."/>
            <person name="Suzuki S."/>
            <person name="Kawai-Toyooka H."/>
            <person name="Yamamoto K."/>
            <person name="Hamaji T."/>
            <person name="Ootsuki R."/>
            <person name="Yamaguchi H."/>
            <person name="Kawachi M."/>
            <person name="Higashiyama T."/>
            <person name="Nozaki H."/>
        </authorList>
    </citation>
    <scope>NUCLEOTIDE SEQUENCE [LARGE SCALE GENOMIC DNA]</scope>
    <source>
        <strain evidence="10 11">NIES-4479</strain>
    </source>
</reference>
<proteinExistence type="predicted"/>
<dbReference type="InterPro" id="IPR045072">
    <property type="entry name" value="MKRN-like"/>
</dbReference>
<dbReference type="SMART" id="SM00356">
    <property type="entry name" value="ZnF_C3H1"/>
    <property type="match status" value="4"/>
</dbReference>
<feature type="zinc finger region" description="C3H1-type" evidence="6">
    <location>
        <begin position="37"/>
        <end position="59"/>
    </location>
</feature>
<feature type="compositionally biased region" description="Gly residues" evidence="7">
    <location>
        <begin position="161"/>
        <end position="181"/>
    </location>
</feature>
<evidence type="ECO:0000256" key="7">
    <source>
        <dbReference type="SAM" id="MobiDB-lite"/>
    </source>
</evidence>
<dbReference type="AlphaFoldDB" id="A0A9W6BP49"/>
<evidence type="ECO:0000256" key="2">
    <source>
        <dbReference type="ARBA" id="ARBA00022723"/>
    </source>
</evidence>
<feature type="zinc finger region" description="C3H1-type" evidence="6">
    <location>
        <begin position="375"/>
        <end position="404"/>
    </location>
</feature>
<dbReference type="Gene3D" id="3.30.40.10">
    <property type="entry name" value="Zinc/RING finger domain, C3HC4 (zinc finger)"/>
    <property type="match status" value="1"/>
</dbReference>
<evidence type="ECO:0000256" key="5">
    <source>
        <dbReference type="ARBA" id="ARBA00022833"/>
    </source>
</evidence>
<keyword evidence="4 6" id="KW-0863">Zinc-finger</keyword>
<feature type="domain" description="C3H1-type" evidence="9">
    <location>
        <begin position="219"/>
        <end position="246"/>
    </location>
</feature>
<dbReference type="InterPro" id="IPR001841">
    <property type="entry name" value="Znf_RING"/>
</dbReference>
<dbReference type="InterPro" id="IPR036855">
    <property type="entry name" value="Znf_CCCH_sf"/>
</dbReference>
<dbReference type="InterPro" id="IPR013083">
    <property type="entry name" value="Znf_RING/FYVE/PHD"/>
</dbReference>
<dbReference type="GO" id="GO:0008270">
    <property type="term" value="F:zinc ion binding"/>
    <property type="evidence" value="ECO:0007669"/>
    <property type="project" value="UniProtKB-KW"/>
</dbReference>
<keyword evidence="3" id="KW-0677">Repeat</keyword>
<evidence type="ECO:0000259" key="8">
    <source>
        <dbReference type="PROSITE" id="PS50089"/>
    </source>
</evidence>
<keyword evidence="1" id="KW-0808">Transferase</keyword>
<dbReference type="Gene3D" id="4.10.1000.10">
    <property type="entry name" value="Zinc finger, CCCH-type"/>
    <property type="match status" value="1"/>
</dbReference>
<keyword evidence="2 6" id="KW-0479">Metal-binding</keyword>
<dbReference type="PROSITE" id="PS00518">
    <property type="entry name" value="ZF_RING_1"/>
    <property type="match status" value="1"/>
</dbReference>
<dbReference type="Pfam" id="PF18345">
    <property type="entry name" value="zf_CCCH_4"/>
    <property type="match status" value="1"/>
</dbReference>
<accession>A0A9W6BP49</accession>
<evidence type="ECO:0000256" key="6">
    <source>
        <dbReference type="PROSITE-ProRule" id="PRU00723"/>
    </source>
</evidence>
<dbReference type="PANTHER" id="PTHR11224:SF10">
    <property type="entry name" value="IP09428P-RELATED"/>
    <property type="match status" value="1"/>
</dbReference>
<feature type="domain" description="C3H1-type" evidence="9">
    <location>
        <begin position="4"/>
        <end position="31"/>
    </location>
</feature>
<evidence type="ECO:0000256" key="1">
    <source>
        <dbReference type="ARBA" id="ARBA00022679"/>
    </source>
</evidence>
<evidence type="ECO:0000259" key="9">
    <source>
        <dbReference type="PROSITE" id="PS50103"/>
    </source>
</evidence>
<dbReference type="Pfam" id="PF18044">
    <property type="entry name" value="zf-CCCH_4"/>
    <property type="match status" value="1"/>
</dbReference>
<dbReference type="PROSITE" id="PS50089">
    <property type="entry name" value="ZF_RING_2"/>
    <property type="match status" value="1"/>
</dbReference>
<dbReference type="SUPFAM" id="SSF57850">
    <property type="entry name" value="RING/U-box"/>
    <property type="match status" value="1"/>
</dbReference>
<dbReference type="InterPro" id="IPR018957">
    <property type="entry name" value="Znf_C3HC4_RING-type"/>
</dbReference>
<dbReference type="InterPro" id="IPR017907">
    <property type="entry name" value="Znf_RING_CS"/>
</dbReference>
<dbReference type="Pfam" id="PF00097">
    <property type="entry name" value="zf-C3HC4"/>
    <property type="match status" value="1"/>
</dbReference>
<dbReference type="GO" id="GO:0061630">
    <property type="term" value="F:ubiquitin protein ligase activity"/>
    <property type="evidence" value="ECO:0007669"/>
    <property type="project" value="InterPro"/>
</dbReference>
<feature type="zinc finger region" description="C3H1-type" evidence="6">
    <location>
        <begin position="4"/>
        <end position="31"/>
    </location>
</feature>
<dbReference type="Proteomes" id="UP001165080">
    <property type="component" value="Unassembled WGS sequence"/>
</dbReference>
<evidence type="ECO:0008006" key="12">
    <source>
        <dbReference type="Google" id="ProtNLM"/>
    </source>
</evidence>
<dbReference type="InterPro" id="IPR000571">
    <property type="entry name" value="Znf_CCCH"/>
</dbReference>
<dbReference type="Pfam" id="PF14608">
    <property type="entry name" value="zf-CCCH_2"/>
    <property type="match status" value="1"/>
</dbReference>
<evidence type="ECO:0000313" key="11">
    <source>
        <dbReference type="Proteomes" id="UP001165080"/>
    </source>
</evidence>
<dbReference type="EMBL" id="BRXU01000012">
    <property type="protein sequence ID" value="GLC55177.1"/>
    <property type="molecule type" value="Genomic_DNA"/>
</dbReference>
<feature type="compositionally biased region" description="Acidic residues" evidence="7">
    <location>
        <begin position="113"/>
        <end position="133"/>
    </location>
</feature>
<evidence type="ECO:0000256" key="3">
    <source>
        <dbReference type="ARBA" id="ARBA00022737"/>
    </source>
</evidence>
<feature type="region of interest" description="Disordered" evidence="7">
    <location>
        <begin position="65"/>
        <end position="139"/>
    </location>
</feature>
<name>A0A9W6BP49_9CHLO</name>
<dbReference type="GO" id="GO:0000209">
    <property type="term" value="P:protein polyubiquitination"/>
    <property type="evidence" value="ECO:0007669"/>
    <property type="project" value="InterPro"/>
</dbReference>
<dbReference type="PROSITE" id="PS50103">
    <property type="entry name" value="ZF_C3H1"/>
    <property type="match status" value="4"/>
</dbReference>
<gene>
    <name evidence="10" type="primary">PLEST001258</name>
    <name evidence="10" type="ORF">PLESTB_000952100</name>
</gene>
<dbReference type="PANTHER" id="PTHR11224">
    <property type="entry name" value="MAKORIN-RELATED"/>
    <property type="match status" value="1"/>
</dbReference>
<comment type="caution">
    <text evidence="10">The sequence shown here is derived from an EMBL/GenBank/DDBJ whole genome shotgun (WGS) entry which is preliminary data.</text>
</comment>
<sequence length="448" mass="47865">MSDSKSQVLCKYHMSGVCRFGSECAFSHDLTDLPNLVCRYYLAGYCVYGDRCRYDHKRPDWWKSANATGGAASGSNPGQHQQSRQQQQQPQRRQPSAAAAQPGASGSGSSALENEEENGTDGGEGEYDNDDGGGSEGLVMVDDDVGLEQEQAAAARTAARCGGGGGGRTSVTGPRGGGSGASGDPAPSSRWAAAQHPWEAAAGGMADGTAAPAPAPAGSAVVELCPSFALHGRCAEADCPLVHGTECEICHKFRIHPHNVDAAEEHRATCRLRHARLEARLHSAGVECGICLEPVMDKPSVSERRFGLLSGCDHAFCLACIRSWRSRTQDASLATDTAVRACPLCRAACTFVTPSLVWPASGEEKAAIVAAYRRRLADIDCKHFDFGEGSCPFSTSCFYRHMYRDGRMEEPVLRRVGDADGDVRVVVPVRLSAFFDTPRAQQLLGRRR</sequence>
<evidence type="ECO:0000256" key="4">
    <source>
        <dbReference type="ARBA" id="ARBA00022771"/>
    </source>
</evidence>
<protein>
    <recommendedName>
        <fullName evidence="12">RING-type E3 ubiquitin transferase</fullName>
    </recommendedName>
</protein>
<feature type="domain" description="RING-type" evidence="8">
    <location>
        <begin position="288"/>
        <end position="346"/>
    </location>
</feature>
<dbReference type="InterPro" id="IPR041367">
    <property type="entry name" value="Znf-CCCH_4"/>
</dbReference>
<feature type="compositionally biased region" description="Low complexity" evidence="7">
    <location>
        <begin position="65"/>
        <end position="111"/>
    </location>
</feature>
<feature type="domain" description="C3H1-type" evidence="9">
    <location>
        <begin position="375"/>
        <end position="404"/>
    </location>
</feature>
<keyword evidence="5 6" id="KW-0862">Zinc</keyword>
<evidence type="ECO:0000313" key="10">
    <source>
        <dbReference type="EMBL" id="GLC55177.1"/>
    </source>
</evidence>
<dbReference type="Gene3D" id="1.20.120.1350">
    <property type="entry name" value="Pneumovirus matrix protein 2 (M2), zinc-binding domain"/>
    <property type="match status" value="1"/>
</dbReference>
<keyword evidence="11" id="KW-1185">Reference proteome</keyword>
<organism evidence="10 11">
    <name type="scientific">Pleodorina starrii</name>
    <dbReference type="NCBI Taxonomy" id="330485"/>
    <lineage>
        <taxon>Eukaryota</taxon>
        <taxon>Viridiplantae</taxon>
        <taxon>Chlorophyta</taxon>
        <taxon>core chlorophytes</taxon>
        <taxon>Chlorophyceae</taxon>
        <taxon>CS clade</taxon>
        <taxon>Chlamydomonadales</taxon>
        <taxon>Volvocaceae</taxon>
        <taxon>Pleodorina</taxon>
    </lineage>
</organism>
<feature type="compositionally biased region" description="Low complexity" evidence="7">
    <location>
        <begin position="182"/>
        <end position="194"/>
    </location>
</feature>
<dbReference type="SMART" id="SM00184">
    <property type="entry name" value="RING"/>
    <property type="match status" value="1"/>
</dbReference>
<feature type="zinc finger region" description="C3H1-type" evidence="6">
    <location>
        <begin position="219"/>
        <end position="246"/>
    </location>
</feature>
<feature type="domain" description="C3H1-type" evidence="9">
    <location>
        <begin position="37"/>
        <end position="59"/>
    </location>
</feature>